<proteinExistence type="inferred from homology"/>
<comment type="subcellular location">
    <subcellularLocation>
        <location evidence="8">Cell inner membrane</location>
        <topology evidence="8">Multi-pass membrane protein</topology>
    </subcellularLocation>
    <subcellularLocation>
        <location evidence="1">Cell membrane</location>
        <topology evidence="1">Multi-pass membrane protein</topology>
    </subcellularLocation>
</comment>
<keyword evidence="5 8" id="KW-0812">Transmembrane</keyword>
<feature type="transmembrane region" description="Helical" evidence="8">
    <location>
        <begin position="123"/>
        <end position="140"/>
    </location>
</feature>
<evidence type="ECO:0000256" key="2">
    <source>
        <dbReference type="ARBA" id="ARBA00006236"/>
    </source>
</evidence>
<comment type="caution">
    <text evidence="11">The sequence shown here is derived from an EMBL/GenBank/DDBJ whole genome shotgun (WGS) entry which is preliminary data.</text>
</comment>
<feature type="transmembrane region" description="Helical" evidence="8">
    <location>
        <begin position="152"/>
        <end position="176"/>
    </location>
</feature>
<evidence type="ECO:0000256" key="8">
    <source>
        <dbReference type="RuleBase" id="RU365088"/>
    </source>
</evidence>
<reference evidence="11 12" key="1">
    <citation type="journal article" date="2021" name="Sci. Rep.">
        <title>The distribution of antibiotic resistance genes in chicken gut microbiota commensals.</title>
        <authorList>
            <person name="Juricova H."/>
            <person name="Matiasovicova J."/>
            <person name="Kubasova T."/>
            <person name="Cejkova D."/>
            <person name="Rychlik I."/>
        </authorList>
    </citation>
    <scope>NUCLEOTIDE SEQUENCE [LARGE SCALE GENOMIC DNA]</scope>
    <source>
        <strain evidence="11 12">An829</strain>
    </source>
</reference>
<dbReference type="Proteomes" id="UP000715095">
    <property type="component" value="Unassembled WGS sequence"/>
</dbReference>
<feature type="transmembrane region" description="Helical" evidence="8">
    <location>
        <begin position="366"/>
        <end position="384"/>
    </location>
</feature>
<evidence type="ECO:0000256" key="7">
    <source>
        <dbReference type="ARBA" id="ARBA00023136"/>
    </source>
</evidence>
<organism evidence="11 12">
    <name type="scientific">Sutterella massiliensis</name>
    <dbReference type="NCBI Taxonomy" id="1816689"/>
    <lineage>
        <taxon>Bacteria</taxon>
        <taxon>Pseudomonadati</taxon>
        <taxon>Pseudomonadota</taxon>
        <taxon>Betaproteobacteria</taxon>
        <taxon>Burkholderiales</taxon>
        <taxon>Sutterellaceae</taxon>
        <taxon>Sutterella</taxon>
    </lineage>
</organism>
<keyword evidence="3 8" id="KW-0813">Transport</keyword>
<name>A0ABS2DR27_9BURK</name>
<dbReference type="Gene3D" id="1.20.1720.10">
    <property type="entry name" value="Multidrug resistance protein D"/>
    <property type="match status" value="1"/>
</dbReference>
<dbReference type="PROSITE" id="PS00216">
    <property type="entry name" value="SUGAR_TRANSPORT_1"/>
    <property type="match status" value="1"/>
</dbReference>
<feature type="transmembrane region" description="Helical" evidence="8">
    <location>
        <begin position="68"/>
        <end position="86"/>
    </location>
</feature>
<evidence type="ECO:0000256" key="1">
    <source>
        <dbReference type="ARBA" id="ARBA00004651"/>
    </source>
</evidence>
<evidence type="ECO:0000259" key="10">
    <source>
        <dbReference type="PROSITE" id="PS50850"/>
    </source>
</evidence>
<dbReference type="PANTHER" id="PTHR43124">
    <property type="entry name" value="PURINE EFFLUX PUMP PBUE"/>
    <property type="match status" value="1"/>
</dbReference>
<dbReference type="InterPro" id="IPR036259">
    <property type="entry name" value="MFS_trans_sf"/>
</dbReference>
<protein>
    <recommendedName>
        <fullName evidence="8">Bcr/CflA family efflux transporter</fullName>
    </recommendedName>
</protein>
<feature type="transmembrane region" description="Helical" evidence="8">
    <location>
        <begin position="390"/>
        <end position="408"/>
    </location>
</feature>
<feature type="transmembrane region" description="Helical" evidence="8">
    <location>
        <begin position="322"/>
        <end position="345"/>
    </location>
</feature>
<dbReference type="PROSITE" id="PS50850">
    <property type="entry name" value="MFS"/>
    <property type="match status" value="1"/>
</dbReference>
<dbReference type="InterPro" id="IPR004812">
    <property type="entry name" value="Efflux_drug-R_Bcr/CmlA"/>
</dbReference>
<feature type="transmembrane region" description="Helical" evidence="8">
    <location>
        <begin position="93"/>
        <end position="111"/>
    </location>
</feature>
<dbReference type="EMBL" id="JACJJC010000005">
    <property type="protein sequence ID" value="MBM6703784.1"/>
    <property type="molecule type" value="Genomic_DNA"/>
</dbReference>
<keyword evidence="4" id="KW-1003">Cell membrane</keyword>
<accession>A0ABS2DR27</accession>
<dbReference type="PANTHER" id="PTHR43124:SF3">
    <property type="entry name" value="CHLORAMPHENICOL EFFLUX PUMP RV0191"/>
    <property type="match status" value="1"/>
</dbReference>
<dbReference type="InterPro" id="IPR011701">
    <property type="entry name" value="MFS"/>
</dbReference>
<keyword evidence="7 8" id="KW-0472">Membrane</keyword>
<dbReference type="Pfam" id="PF07690">
    <property type="entry name" value="MFS_1"/>
    <property type="match status" value="1"/>
</dbReference>
<keyword evidence="8" id="KW-0997">Cell inner membrane</keyword>
<dbReference type="InterPro" id="IPR005829">
    <property type="entry name" value="Sugar_transporter_CS"/>
</dbReference>
<dbReference type="SUPFAM" id="SSF103473">
    <property type="entry name" value="MFS general substrate transporter"/>
    <property type="match status" value="1"/>
</dbReference>
<feature type="domain" description="Major facilitator superfamily (MFS) profile" evidence="10">
    <location>
        <begin position="25"/>
        <end position="414"/>
    </location>
</feature>
<keyword evidence="6 8" id="KW-1133">Transmembrane helix</keyword>
<keyword evidence="12" id="KW-1185">Reference proteome</keyword>
<gene>
    <name evidence="11" type="ORF">H6A60_04690</name>
</gene>
<feature type="transmembrane region" description="Helical" evidence="8">
    <location>
        <begin position="268"/>
        <end position="286"/>
    </location>
</feature>
<dbReference type="InterPro" id="IPR020846">
    <property type="entry name" value="MFS_dom"/>
</dbReference>
<evidence type="ECO:0000256" key="6">
    <source>
        <dbReference type="ARBA" id="ARBA00022989"/>
    </source>
</evidence>
<evidence type="ECO:0000256" key="4">
    <source>
        <dbReference type="ARBA" id="ARBA00022475"/>
    </source>
</evidence>
<evidence type="ECO:0000256" key="3">
    <source>
        <dbReference type="ARBA" id="ARBA00022448"/>
    </source>
</evidence>
<evidence type="ECO:0000313" key="11">
    <source>
        <dbReference type="EMBL" id="MBM6703784.1"/>
    </source>
</evidence>
<comment type="caution">
    <text evidence="8">Lacks conserved residue(s) required for the propagation of feature annotation.</text>
</comment>
<evidence type="ECO:0000256" key="9">
    <source>
        <dbReference type="SAM" id="MobiDB-lite"/>
    </source>
</evidence>
<feature type="transmembrane region" description="Helical" evidence="8">
    <location>
        <begin position="231"/>
        <end position="262"/>
    </location>
</feature>
<dbReference type="InterPro" id="IPR050189">
    <property type="entry name" value="MFS_Efflux_Transporters"/>
</dbReference>
<evidence type="ECO:0000313" key="12">
    <source>
        <dbReference type="Proteomes" id="UP000715095"/>
    </source>
</evidence>
<comment type="similarity">
    <text evidence="2 8">Belongs to the major facilitator superfamily. Bcr/CmlA family.</text>
</comment>
<feature type="transmembrane region" description="Helical" evidence="8">
    <location>
        <begin position="182"/>
        <end position="202"/>
    </location>
</feature>
<sequence length="418" mass="44060">MMGKIEATSGTGADNAGKAAPRSPSFGDAALLAAISSLGPFAANTYVPAFGTIAADLGTTMVGVQQTLSVYLAAYAVSALFVGAISDAVGRKPVIIAATLVFAAASIGAMFADSLEALYCWRVLQGMCASVGAVLSQAVIRDRWDGADAARLIGLTAILFALAPAAAPVAGGWITLLAGWRAVFAFLALFNVCVALLVWRCLKESLERQRRQPFRAGPLLSGYFRAVRHKAFMAGALGHGFAFLGTIVYSAGAADFVLHIMARDVNDFGLLMVPLVAATMVGAFIGPRIMAKIGNWRLIFGGILVMVASGILGIWLELEGVGGYPAVIVFPMIYNVAVSAVRPVMNVMNLDWFPTRRGLAASIQQFCLTMAFCLSSSVFVPLVMGEAWKYSAVMLGAALMTACLWLVVRSAAKRAERR</sequence>
<dbReference type="NCBIfam" id="TIGR00710">
    <property type="entry name" value="efflux_Bcr_CflA"/>
    <property type="match status" value="1"/>
</dbReference>
<evidence type="ECO:0000256" key="5">
    <source>
        <dbReference type="ARBA" id="ARBA00022692"/>
    </source>
</evidence>
<feature type="transmembrane region" description="Helical" evidence="8">
    <location>
        <begin position="298"/>
        <end position="316"/>
    </location>
</feature>
<feature type="region of interest" description="Disordered" evidence="9">
    <location>
        <begin position="1"/>
        <end position="20"/>
    </location>
</feature>